<evidence type="ECO:0000256" key="2">
    <source>
        <dbReference type="ARBA" id="ARBA00022842"/>
    </source>
</evidence>
<protein>
    <submittedName>
        <fullName evidence="4">Molybdenum cofactor guanylyltransferase</fullName>
    </submittedName>
</protein>
<gene>
    <name evidence="4" type="ORF">ACFOEW_10075</name>
</gene>
<evidence type="ECO:0000256" key="1">
    <source>
        <dbReference type="ARBA" id="ARBA00022679"/>
    </source>
</evidence>
<keyword evidence="2" id="KW-0460">Magnesium</keyword>
<keyword evidence="5" id="KW-1185">Reference proteome</keyword>
<dbReference type="SUPFAM" id="SSF53448">
    <property type="entry name" value="Nucleotide-diphospho-sugar transferases"/>
    <property type="match status" value="1"/>
</dbReference>
<dbReference type="InterPro" id="IPR025877">
    <property type="entry name" value="MobA-like_NTP_Trfase"/>
</dbReference>
<feature type="domain" description="MobA-like NTP transferase" evidence="3">
    <location>
        <begin position="19"/>
        <end position="168"/>
    </location>
</feature>
<keyword evidence="1" id="KW-0808">Transferase</keyword>
<proteinExistence type="predicted"/>
<sequence length="199" mass="21182">MTAAAIDKLIQQPPYHSLGFILAGGSSRRMGSDKAQLKVGQQTMLDIAAGVLHAAAVNQHFVIGGALADLVEQQSGRGPASAICDVLARFSATEDSQGLALFMPVDMPRLSVFSIDTLLECARRNQQTVYYSAHYLPLVIPVNTQAQESARKLIAADSSPSVRKLLASLNAQPVAFSGKVGELVNINRPEELAELRSGV</sequence>
<dbReference type="PANTHER" id="PTHR19136:SF81">
    <property type="entry name" value="MOLYBDENUM COFACTOR GUANYLYLTRANSFERASE"/>
    <property type="match status" value="1"/>
</dbReference>
<organism evidence="4 5">
    <name type="scientific">Alteromonas oceani</name>
    <dbReference type="NCBI Taxonomy" id="2071609"/>
    <lineage>
        <taxon>Bacteria</taxon>
        <taxon>Pseudomonadati</taxon>
        <taxon>Pseudomonadota</taxon>
        <taxon>Gammaproteobacteria</taxon>
        <taxon>Alteromonadales</taxon>
        <taxon>Alteromonadaceae</taxon>
        <taxon>Alteromonas/Salinimonas group</taxon>
        <taxon>Alteromonas</taxon>
    </lineage>
</organism>
<dbReference type="EMBL" id="JBHRSX010000021">
    <property type="protein sequence ID" value="MFC3202161.1"/>
    <property type="molecule type" value="Genomic_DNA"/>
</dbReference>
<accession>A0ABV7K1C2</accession>
<name>A0ABV7K1C2_9ALTE</name>
<evidence type="ECO:0000313" key="5">
    <source>
        <dbReference type="Proteomes" id="UP001595477"/>
    </source>
</evidence>
<reference evidence="5" key="1">
    <citation type="journal article" date="2019" name="Int. J. Syst. Evol. Microbiol.">
        <title>The Global Catalogue of Microorganisms (GCM) 10K type strain sequencing project: providing services to taxonomists for standard genome sequencing and annotation.</title>
        <authorList>
            <consortium name="The Broad Institute Genomics Platform"/>
            <consortium name="The Broad Institute Genome Sequencing Center for Infectious Disease"/>
            <person name="Wu L."/>
            <person name="Ma J."/>
        </authorList>
    </citation>
    <scope>NUCLEOTIDE SEQUENCE [LARGE SCALE GENOMIC DNA]</scope>
    <source>
        <strain evidence="5">KCTC 52449</strain>
    </source>
</reference>
<dbReference type="Proteomes" id="UP001595477">
    <property type="component" value="Unassembled WGS sequence"/>
</dbReference>
<comment type="caution">
    <text evidence="4">The sequence shown here is derived from an EMBL/GenBank/DDBJ whole genome shotgun (WGS) entry which is preliminary data.</text>
</comment>
<evidence type="ECO:0000259" key="3">
    <source>
        <dbReference type="Pfam" id="PF12804"/>
    </source>
</evidence>
<dbReference type="Pfam" id="PF12804">
    <property type="entry name" value="NTP_transf_3"/>
    <property type="match status" value="1"/>
</dbReference>
<dbReference type="PANTHER" id="PTHR19136">
    <property type="entry name" value="MOLYBDENUM COFACTOR GUANYLYLTRANSFERASE"/>
    <property type="match status" value="1"/>
</dbReference>
<keyword evidence="4" id="KW-0548">Nucleotidyltransferase</keyword>
<dbReference type="InterPro" id="IPR029044">
    <property type="entry name" value="Nucleotide-diphossugar_trans"/>
</dbReference>
<evidence type="ECO:0000313" key="4">
    <source>
        <dbReference type="EMBL" id="MFC3202161.1"/>
    </source>
</evidence>
<dbReference type="GO" id="GO:0016779">
    <property type="term" value="F:nucleotidyltransferase activity"/>
    <property type="evidence" value="ECO:0007669"/>
    <property type="project" value="UniProtKB-KW"/>
</dbReference>
<dbReference type="RefSeq" id="WP_123324698.1">
    <property type="nucleotide sequence ID" value="NZ_JBHRSX010000021.1"/>
</dbReference>
<dbReference type="Gene3D" id="3.90.550.10">
    <property type="entry name" value="Spore Coat Polysaccharide Biosynthesis Protein SpsA, Chain A"/>
    <property type="match status" value="1"/>
</dbReference>